<dbReference type="EMBL" id="JBHMFI010000001">
    <property type="protein sequence ID" value="MFB9070076.1"/>
    <property type="molecule type" value="Genomic_DNA"/>
</dbReference>
<accession>A0ABV5FTS2</accession>
<sequence>MPEPILRCADRLPAEPGTIETVHDHLEDLWAAADHVPVLDRMAFDTAVIETVSNTIRHGVGDPGPVELGMEFAASPAELRATIIEFGAASAALGSQQVTVPLEDVMADALAESGRGLALIRALVSLDFERAGTTNVWRLYRPTNLTE</sequence>
<dbReference type="GO" id="GO:0005524">
    <property type="term" value="F:ATP binding"/>
    <property type="evidence" value="ECO:0007669"/>
    <property type="project" value="UniProtKB-KW"/>
</dbReference>
<keyword evidence="3" id="KW-1185">Reference proteome</keyword>
<dbReference type="Proteomes" id="UP001589575">
    <property type="component" value="Unassembled WGS sequence"/>
</dbReference>
<evidence type="ECO:0000313" key="2">
    <source>
        <dbReference type="EMBL" id="MFB9070076.1"/>
    </source>
</evidence>
<organism evidence="2 3">
    <name type="scientific">Citricoccus parietis</name>
    <dbReference type="NCBI Taxonomy" id="592307"/>
    <lineage>
        <taxon>Bacteria</taxon>
        <taxon>Bacillati</taxon>
        <taxon>Actinomycetota</taxon>
        <taxon>Actinomycetes</taxon>
        <taxon>Micrococcales</taxon>
        <taxon>Micrococcaceae</taxon>
        <taxon>Citricoccus</taxon>
    </lineage>
</organism>
<evidence type="ECO:0000259" key="1">
    <source>
        <dbReference type="Pfam" id="PF13581"/>
    </source>
</evidence>
<dbReference type="Pfam" id="PF13581">
    <property type="entry name" value="HATPase_c_2"/>
    <property type="match status" value="1"/>
</dbReference>
<keyword evidence="2" id="KW-0547">Nucleotide-binding</keyword>
<dbReference type="Gene3D" id="3.30.565.10">
    <property type="entry name" value="Histidine kinase-like ATPase, C-terminal domain"/>
    <property type="match status" value="1"/>
</dbReference>
<reference evidence="2 3" key="1">
    <citation type="submission" date="2024-09" db="EMBL/GenBank/DDBJ databases">
        <authorList>
            <person name="Sun Q."/>
            <person name="Mori K."/>
        </authorList>
    </citation>
    <scope>NUCLEOTIDE SEQUENCE [LARGE SCALE GENOMIC DNA]</scope>
    <source>
        <strain evidence="2 3">CCM 7609</strain>
    </source>
</reference>
<evidence type="ECO:0000313" key="3">
    <source>
        <dbReference type="Proteomes" id="UP001589575"/>
    </source>
</evidence>
<keyword evidence="2" id="KW-0067">ATP-binding</keyword>
<dbReference type="RefSeq" id="WP_378039880.1">
    <property type="nucleotide sequence ID" value="NZ_JBHLWH010000005.1"/>
</dbReference>
<dbReference type="CDD" id="cd16936">
    <property type="entry name" value="HATPase_RsbW-like"/>
    <property type="match status" value="1"/>
</dbReference>
<feature type="domain" description="Histidine kinase/HSP90-like ATPase" evidence="1">
    <location>
        <begin position="12"/>
        <end position="125"/>
    </location>
</feature>
<name>A0ABV5FTS2_9MICC</name>
<proteinExistence type="predicted"/>
<protein>
    <submittedName>
        <fullName evidence="2">ATP-binding protein</fullName>
    </submittedName>
</protein>
<dbReference type="InterPro" id="IPR003594">
    <property type="entry name" value="HATPase_dom"/>
</dbReference>
<comment type="caution">
    <text evidence="2">The sequence shown here is derived from an EMBL/GenBank/DDBJ whole genome shotgun (WGS) entry which is preliminary data.</text>
</comment>
<gene>
    <name evidence="2" type="ORF">ACFFX0_02260</name>
</gene>
<dbReference type="InterPro" id="IPR036890">
    <property type="entry name" value="HATPase_C_sf"/>
</dbReference>